<dbReference type="Proteomes" id="UP000317940">
    <property type="component" value="Unassembled WGS sequence"/>
</dbReference>
<keyword evidence="2" id="KW-0255">Endonuclease</keyword>
<reference evidence="2 3" key="1">
    <citation type="submission" date="2019-06" db="EMBL/GenBank/DDBJ databases">
        <title>Sequencing the genomes of 1000 actinobacteria strains.</title>
        <authorList>
            <person name="Klenk H.-P."/>
        </authorList>
    </citation>
    <scope>NUCLEOTIDE SEQUENCE [LARGE SCALE GENOMIC DNA]</scope>
    <source>
        <strain evidence="2 3">DSM 44826</strain>
    </source>
</reference>
<dbReference type="EMBL" id="VIWT01000001">
    <property type="protein sequence ID" value="TWF98378.1"/>
    <property type="molecule type" value="Genomic_DNA"/>
</dbReference>
<organism evidence="2 3">
    <name type="scientific">Kitasatospora viridis</name>
    <dbReference type="NCBI Taxonomy" id="281105"/>
    <lineage>
        <taxon>Bacteria</taxon>
        <taxon>Bacillati</taxon>
        <taxon>Actinomycetota</taxon>
        <taxon>Actinomycetes</taxon>
        <taxon>Kitasatosporales</taxon>
        <taxon>Streptomycetaceae</taxon>
        <taxon>Kitasatospora</taxon>
    </lineage>
</organism>
<dbReference type="AlphaFoldDB" id="A0A561UGA3"/>
<dbReference type="InterPro" id="IPR008538">
    <property type="entry name" value="Uma2"/>
</dbReference>
<proteinExistence type="predicted"/>
<sequence length="186" mass="20690">MGAERAGEYHVDDLEAALKLAIRHIEGDRVEIVEGVIQQMSPRWGHERPIALIRRQLEARVEELGCVIGSGDIDLPGSSNWFIPDIAVVPFELTENDAGSLVPSQTLLVVEVTSESNGDTDRLVKRRRYAEYGAPLYLLVDRRERTTMLFAEPGPLGYTRVSGPYPFGTPIELPEPFGLVLSTEKF</sequence>
<comment type="caution">
    <text evidence="2">The sequence shown here is derived from an EMBL/GenBank/DDBJ whole genome shotgun (WGS) entry which is preliminary data.</text>
</comment>
<evidence type="ECO:0000313" key="3">
    <source>
        <dbReference type="Proteomes" id="UP000317940"/>
    </source>
</evidence>
<dbReference type="Pfam" id="PF05685">
    <property type="entry name" value="Uma2"/>
    <property type="match status" value="1"/>
</dbReference>
<keyword evidence="2" id="KW-0378">Hydrolase</keyword>
<dbReference type="RefSeq" id="WP_145904821.1">
    <property type="nucleotide sequence ID" value="NZ_BAAAMZ010000024.1"/>
</dbReference>
<dbReference type="PANTHER" id="PTHR35400">
    <property type="entry name" value="SLR1083 PROTEIN"/>
    <property type="match status" value="1"/>
</dbReference>
<evidence type="ECO:0000313" key="2">
    <source>
        <dbReference type="EMBL" id="TWF98378.1"/>
    </source>
</evidence>
<dbReference type="CDD" id="cd06260">
    <property type="entry name" value="DUF820-like"/>
    <property type="match status" value="1"/>
</dbReference>
<dbReference type="GO" id="GO:0004519">
    <property type="term" value="F:endonuclease activity"/>
    <property type="evidence" value="ECO:0007669"/>
    <property type="project" value="UniProtKB-KW"/>
</dbReference>
<name>A0A561UGA3_9ACTN</name>
<keyword evidence="3" id="KW-1185">Reference proteome</keyword>
<dbReference type="OrthoDB" id="3615205at2"/>
<feature type="domain" description="Putative restriction endonuclease" evidence="1">
    <location>
        <begin position="26"/>
        <end position="182"/>
    </location>
</feature>
<gene>
    <name evidence="2" type="ORF">FHX73_112186</name>
</gene>
<dbReference type="PANTHER" id="PTHR35400:SF3">
    <property type="entry name" value="SLL1072 PROTEIN"/>
    <property type="match status" value="1"/>
</dbReference>
<keyword evidence="2" id="KW-0540">Nuclease</keyword>
<evidence type="ECO:0000259" key="1">
    <source>
        <dbReference type="Pfam" id="PF05685"/>
    </source>
</evidence>
<dbReference type="SUPFAM" id="SSF52980">
    <property type="entry name" value="Restriction endonuclease-like"/>
    <property type="match status" value="1"/>
</dbReference>
<dbReference type="Gene3D" id="3.90.1570.10">
    <property type="entry name" value="tt1808, chain A"/>
    <property type="match status" value="1"/>
</dbReference>
<dbReference type="InterPro" id="IPR012296">
    <property type="entry name" value="Nuclease_put_TT1808"/>
</dbReference>
<protein>
    <submittedName>
        <fullName evidence="2">Uma2 family endonuclease</fullName>
    </submittedName>
</protein>
<dbReference type="InterPro" id="IPR011335">
    <property type="entry name" value="Restrct_endonuc-II-like"/>
</dbReference>
<accession>A0A561UGA3</accession>